<protein>
    <recommendedName>
        <fullName evidence="2">RNA-binding region-containing protein 3</fullName>
    </recommendedName>
</protein>
<sequence>MAASMESEIADGGSARNTLIVRHLPSSLSSAEKQDFLKYFGAVHVRVLSNSGRMKHTAFATFTDQSATAQALARLHQLKVLGHTLVVEYARNSVASLITANSSDTEMRNGDDIDPNTEDCNRDQRRSSAAEPPKKLAWADHGARGVRQDIRISSGHGIDFPLNPVLRYRYPTPTVSVLTNIVNCLASVPKFYTQVLHLMNKMNLPAPFGPLTPAPPLIQDEQALSVDNNQAVTAMEMSSSSEEESEIESDPEEREKTKTAQVSLKRPTKRKNPRHPKRPKLQSFIPTKVSTAGGATTSSQPTKAVDVFEQPQAPVGKRIEFRLTEGISGAMEPNQMAAARDEIVVRDKTSLEQPAEVSPESSIKVSGFGTFEPPAVENEVAPPMKGLEEEEEDEDEDEGKVTEFISRRELRNRLPEHDIKRHPVFKHYEPGEPTTRLYLKNLAKTVEEKDLKYIYGRYVDWSSPLDRDMFTIQLMTQGRMKGQAFIGLPSEFAAQKALHDTNAYILQGKPIVVQFARSAKLKEKEKEKDPKKKGRREI</sequence>
<dbReference type="PANTHER" id="PTHR16105:SF0">
    <property type="entry name" value="RNA-BINDING REGION-CONTAINING PROTEIN 3"/>
    <property type="match status" value="1"/>
</dbReference>
<dbReference type="InterPro" id="IPR012677">
    <property type="entry name" value="Nucleotide-bd_a/b_plait_sf"/>
</dbReference>
<evidence type="ECO:0000313" key="9">
    <source>
        <dbReference type="Proteomes" id="UP000694845"/>
    </source>
</evidence>
<evidence type="ECO:0000256" key="4">
    <source>
        <dbReference type="ARBA" id="ARBA00022884"/>
    </source>
</evidence>
<accession>A0A8B7YHB0</accession>
<name>A0A8B7YHB0_ACAPL</name>
<dbReference type="Pfam" id="PF00076">
    <property type="entry name" value="RRM_1"/>
    <property type="match status" value="1"/>
</dbReference>
<feature type="domain" description="RRM" evidence="8">
    <location>
        <begin position="435"/>
        <end position="518"/>
    </location>
</feature>
<dbReference type="RefSeq" id="XP_022091785.1">
    <property type="nucleotide sequence ID" value="XM_022236093.1"/>
</dbReference>
<dbReference type="Proteomes" id="UP000694845">
    <property type="component" value="Unplaced"/>
</dbReference>
<feature type="compositionally biased region" description="Basic residues" evidence="7">
    <location>
        <begin position="266"/>
        <end position="280"/>
    </location>
</feature>
<dbReference type="InterPro" id="IPR045164">
    <property type="entry name" value="RBM41/RNPC3"/>
</dbReference>
<evidence type="ECO:0000256" key="5">
    <source>
        <dbReference type="ARBA" id="ARBA00023242"/>
    </source>
</evidence>
<evidence type="ECO:0000256" key="7">
    <source>
        <dbReference type="SAM" id="MobiDB-lite"/>
    </source>
</evidence>
<keyword evidence="3" id="KW-0677">Repeat</keyword>
<feature type="compositionally biased region" description="Acidic residues" evidence="7">
    <location>
        <begin position="241"/>
        <end position="252"/>
    </location>
</feature>
<keyword evidence="9" id="KW-1185">Reference proteome</keyword>
<evidence type="ECO:0000256" key="6">
    <source>
        <dbReference type="PROSITE-ProRule" id="PRU00176"/>
    </source>
</evidence>
<dbReference type="GO" id="GO:0030626">
    <property type="term" value="F:U12 snRNA binding"/>
    <property type="evidence" value="ECO:0007669"/>
    <property type="project" value="TreeGrafter"/>
</dbReference>
<reference evidence="10" key="1">
    <citation type="submission" date="2025-08" db="UniProtKB">
        <authorList>
            <consortium name="RefSeq"/>
        </authorList>
    </citation>
    <scope>IDENTIFICATION</scope>
</reference>
<dbReference type="CTD" id="55599"/>
<dbReference type="InterPro" id="IPR034147">
    <property type="entry name" value="RBM40_RRM1"/>
</dbReference>
<feature type="domain" description="RRM" evidence="8">
    <location>
        <begin position="17"/>
        <end position="92"/>
    </location>
</feature>
<feature type="compositionally biased region" description="Polar residues" evidence="7">
    <location>
        <begin position="284"/>
        <end position="301"/>
    </location>
</feature>
<dbReference type="CDD" id="cd12238">
    <property type="entry name" value="RRM1_RBM40_like"/>
    <property type="match status" value="1"/>
</dbReference>
<feature type="compositionally biased region" description="Basic and acidic residues" evidence="7">
    <location>
        <begin position="119"/>
        <end position="134"/>
    </location>
</feature>
<proteinExistence type="predicted"/>
<dbReference type="SUPFAM" id="SSF54928">
    <property type="entry name" value="RNA-binding domain, RBD"/>
    <property type="match status" value="2"/>
</dbReference>
<dbReference type="PANTHER" id="PTHR16105">
    <property type="entry name" value="RNA-BINDING REGION-CONTAINING PROTEIN 3"/>
    <property type="match status" value="1"/>
</dbReference>
<evidence type="ECO:0000259" key="8">
    <source>
        <dbReference type="PROSITE" id="PS50102"/>
    </source>
</evidence>
<organism evidence="9 10">
    <name type="scientific">Acanthaster planci</name>
    <name type="common">Crown-of-thorns starfish</name>
    <dbReference type="NCBI Taxonomy" id="133434"/>
    <lineage>
        <taxon>Eukaryota</taxon>
        <taxon>Metazoa</taxon>
        <taxon>Echinodermata</taxon>
        <taxon>Eleutherozoa</taxon>
        <taxon>Asterozoa</taxon>
        <taxon>Asteroidea</taxon>
        <taxon>Valvatacea</taxon>
        <taxon>Valvatida</taxon>
        <taxon>Acanthasteridae</taxon>
        <taxon>Acanthaster</taxon>
    </lineage>
</organism>
<dbReference type="GeneID" id="110979916"/>
<dbReference type="Gene3D" id="3.30.70.330">
    <property type="match status" value="2"/>
</dbReference>
<evidence type="ECO:0000256" key="1">
    <source>
        <dbReference type="ARBA" id="ARBA00004123"/>
    </source>
</evidence>
<dbReference type="CDD" id="cd12239">
    <property type="entry name" value="RRM2_RBM40_like"/>
    <property type="match status" value="1"/>
</dbReference>
<dbReference type="GO" id="GO:0097157">
    <property type="term" value="F:pre-mRNA intronic binding"/>
    <property type="evidence" value="ECO:0007669"/>
    <property type="project" value="TreeGrafter"/>
</dbReference>
<gene>
    <name evidence="10" type="primary">LOC110979916</name>
</gene>
<feature type="region of interest" description="Disordered" evidence="7">
    <location>
        <begin position="351"/>
        <end position="378"/>
    </location>
</feature>
<dbReference type="PROSITE" id="PS50102">
    <property type="entry name" value="RRM"/>
    <property type="match status" value="2"/>
</dbReference>
<evidence type="ECO:0000313" key="10">
    <source>
        <dbReference type="RefSeq" id="XP_022091785.1"/>
    </source>
</evidence>
<dbReference type="GO" id="GO:0005689">
    <property type="term" value="C:U12-type spliceosomal complex"/>
    <property type="evidence" value="ECO:0007669"/>
    <property type="project" value="TreeGrafter"/>
</dbReference>
<dbReference type="Gene3D" id="6.10.250.610">
    <property type="match status" value="1"/>
</dbReference>
<feature type="region of interest" description="Disordered" evidence="7">
    <location>
        <begin position="104"/>
        <end position="134"/>
    </location>
</feature>
<dbReference type="KEGG" id="aplc:110979916"/>
<dbReference type="AlphaFoldDB" id="A0A8B7YHB0"/>
<evidence type="ECO:0000256" key="3">
    <source>
        <dbReference type="ARBA" id="ARBA00022737"/>
    </source>
</evidence>
<comment type="subcellular location">
    <subcellularLocation>
        <location evidence="1">Nucleus</location>
    </subcellularLocation>
</comment>
<dbReference type="InterPro" id="IPR035979">
    <property type="entry name" value="RBD_domain_sf"/>
</dbReference>
<dbReference type="OrthoDB" id="277802at2759"/>
<keyword evidence="5" id="KW-0539">Nucleus</keyword>
<dbReference type="GO" id="GO:0000398">
    <property type="term" value="P:mRNA splicing, via spliceosome"/>
    <property type="evidence" value="ECO:0007669"/>
    <property type="project" value="TreeGrafter"/>
</dbReference>
<evidence type="ECO:0000256" key="2">
    <source>
        <dbReference type="ARBA" id="ARBA00020364"/>
    </source>
</evidence>
<dbReference type="SMART" id="SM00360">
    <property type="entry name" value="RRM"/>
    <property type="match status" value="2"/>
</dbReference>
<feature type="region of interest" description="Disordered" evidence="7">
    <location>
        <begin position="233"/>
        <end position="301"/>
    </location>
</feature>
<dbReference type="InterPro" id="IPR000504">
    <property type="entry name" value="RRM_dom"/>
</dbReference>
<dbReference type="FunFam" id="3.30.70.330:FF:000207">
    <property type="entry name" value="RNA-binding region (RNP1, RRM)-containing 3"/>
    <property type="match status" value="1"/>
</dbReference>
<dbReference type="OMA" id="AINIRHE"/>
<keyword evidence="4 6" id="KW-0694">RNA-binding</keyword>